<name>A0ABX4I0U5_9GAMM</name>
<dbReference type="Proteomes" id="UP000218427">
    <property type="component" value="Unassembled WGS sequence"/>
</dbReference>
<sequence length="83" mass="9495">MKNLDSVIRTTALGWFCFCYFFSLLLIPVFPFVTVGFDWKIAMLIVFISPLLFLLQGFLIGSMVWLGLQIYRAGSYLLCRSNG</sequence>
<evidence type="ECO:0000313" key="3">
    <source>
        <dbReference type="Proteomes" id="UP000218427"/>
    </source>
</evidence>
<organism evidence="2 3">
    <name type="scientific">Microbulbifer flavimaris</name>
    <dbReference type="NCBI Taxonomy" id="1781068"/>
    <lineage>
        <taxon>Bacteria</taxon>
        <taxon>Pseudomonadati</taxon>
        <taxon>Pseudomonadota</taxon>
        <taxon>Gammaproteobacteria</taxon>
        <taxon>Cellvibrionales</taxon>
        <taxon>Microbulbiferaceae</taxon>
        <taxon>Microbulbifer</taxon>
    </lineage>
</organism>
<gene>
    <name evidence="2" type="ORF">AWR36_008510</name>
</gene>
<feature type="transmembrane region" description="Helical" evidence="1">
    <location>
        <begin position="41"/>
        <end position="68"/>
    </location>
</feature>
<keyword evidence="1" id="KW-1133">Transmembrane helix</keyword>
<reference evidence="2" key="1">
    <citation type="submission" date="2017-08" db="EMBL/GenBank/DDBJ databases">
        <title>Microbulbifer marisrubri sp. nov., a halophilic alphaproteobacterium isolated from marine sediment of the Yellow Sea, China.</title>
        <authorList>
            <person name="Zhang G."/>
            <person name="Xiong Q."/>
        </authorList>
    </citation>
    <scope>NUCLEOTIDE SEQUENCE [LARGE SCALE GENOMIC DNA]</scope>
    <source>
        <strain evidence="2">WRN-8</strain>
    </source>
</reference>
<dbReference type="RefSeq" id="WP_067083686.1">
    <property type="nucleotide sequence ID" value="NZ_LRFG02000002.1"/>
</dbReference>
<dbReference type="EMBL" id="LRFG02000002">
    <property type="protein sequence ID" value="PCO06024.1"/>
    <property type="molecule type" value="Genomic_DNA"/>
</dbReference>
<comment type="caution">
    <text evidence="2">The sequence shown here is derived from an EMBL/GenBank/DDBJ whole genome shotgun (WGS) entry which is preliminary data.</text>
</comment>
<accession>A0ABX4I0U5</accession>
<protein>
    <submittedName>
        <fullName evidence="2">Uncharacterized protein</fullName>
    </submittedName>
</protein>
<keyword evidence="1" id="KW-0812">Transmembrane</keyword>
<evidence type="ECO:0000313" key="2">
    <source>
        <dbReference type="EMBL" id="PCO06024.1"/>
    </source>
</evidence>
<proteinExistence type="predicted"/>
<evidence type="ECO:0000256" key="1">
    <source>
        <dbReference type="SAM" id="Phobius"/>
    </source>
</evidence>
<keyword evidence="3" id="KW-1185">Reference proteome</keyword>
<keyword evidence="1" id="KW-0472">Membrane</keyword>
<feature type="transmembrane region" description="Helical" evidence="1">
    <location>
        <begin position="12"/>
        <end position="35"/>
    </location>
</feature>